<feature type="transmembrane region" description="Helical" evidence="6">
    <location>
        <begin position="318"/>
        <end position="336"/>
    </location>
</feature>
<keyword evidence="4 6" id="KW-1133">Transmembrane helix</keyword>
<evidence type="ECO:0000256" key="1">
    <source>
        <dbReference type="ARBA" id="ARBA00004651"/>
    </source>
</evidence>
<feature type="transmembrane region" description="Helical" evidence="6">
    <location>
        <begin position="134"/>
        <end position="156"/>
    </location>
</feature>
<feature type="domain" description="ABC-2 type transporter transmembrane" evidence="7">
    <location>
        <begin position="16"/>
        <end position="336"/>
    </location>
</feature>
<dbReference type="GO" id="GO:0140359">
    <property type="term" value="F:ABC-type transporter activity"/>
    <property type="evidence" value="ECO:0007669"/>
    <property type="project" value="InterPro"/>
</dbReference>
<gene>
    <name evidence="8" type="ORF">UZ20_WS6002000522</name>
</gene>
<evidence type="ECO:0000256" key="5">
    <source>
        <dbReference type="ARBA" id="ARBA00023136"/>
    </source>
</evidence>
<dbReference type="GO" id="GO:0005886">
    <property type="term" value="C:plasma membrane"/>
    <property type="evidence" value="ECO:0007669"/>
    <property type="project" value="UniProtKB-SubCell"/>
</dbReference>
<sequence length="363" mass="40180">MRDQKKLEELNEEINQITVVDEATIINENLYNEILDSEQNLDAALDRLQKNETDIVLYFPDNILETNSYKIFTNNDELFQTLGYSTYGSSLINQSALITVNDPQLISLLTQNFEPETIVVRDNGVQDNIGLERLIIPGFSMLIFFLSVFISGQYMLQSVAEEKENRMIENLLSIVSARSLIFGKLLGLSGAVFTQLALWASLSILFLAIGNSESISSAISISSLPWQTVPINLVFILLGFLFFAAVMTGVGGVGTSYKDSQSLSSIFVILSVLPIYFITILISDPNGVVAQIASYFPFTSAMMFVLRNSISELSALEILVGVTINIIYVLIAGVLAEKLFKLGAIMYNRKPKIGEILHVLKSN</sequence>
<dbReference type="STRING" id="1617427.UZ20_WS6002000522"/>
<feature type="transmembrane region" description="Helical" evidence="6">
    <location>
        <begin position="185"/>
        <end position="209"/>
    </location>
</feature>
<evidence type="ECO:0000256" key="4">
    <source>
        <dbReference type="ARBA" id="ARBA00022989"/>
    </source>
</evidence>
<proteinExistence type="predicted"/>
<keyword evidence="2" id="KW-1003">Cell membrane</keyword>
<comment type="caution">
    <text evidence="8">The sequence shown here is derived from an EMBL/GenBank/DDBJ whole genome shotgun (WGS) entry which is preliminary data.</text>
</comment>
<dbReference type="EMBL" id="JYPD01000017">
    <property type="protein sequence ID" value="KXK09473.1"/>
    <property type="molecule type" value="Genomic_DNA"/>
</dbReference>
<feature type="transmembrane region" description="Helical" evidence="6">
    <location>
        <begin position="229"/>
        <end position="250"/>
    </location>
</feature>
<dbReference type="PANTHER" id="PTHR30294">
    <property type="entry name" value="MEMBRANE COMPONENT OF ABC TRANSPORTER YHHJ-RELATED"/>
    <property type="match status" value="1"/>
</dbReference>
<evidence type="ECO:0000313" key="9">
    <source>
        <dbReference type="Proteomes" id="UP000070449"/>
    </source>
</evidence>
<dbReference type="Proteomes" id="UP000070449">
    <property type="component" value="Unassembled WGS sequence"/>
</dbReference>
<evidence type="ECO:0000313" key="8">
    <source>
        <dbReference type="EMBL" id="KXK09473.1"/>
    </source>
</evidence>
<dbReference type="Pfam" id="PF12698">
    <property type="entry name" value="ABC2_membrane_3"/>
    <property type="match status" value="1"/>
</dbReference>
<reference evidence="8 9" key="1">
    <citation type="submission" date="2015-02" db="EMBL/GenBank/DDBJ databases">
        <title>Improved understanding of the partial-nitritation anammox process through 23 genomes representing the majority of the microbial community.</title>
        <authorList>
            <person name="Speth D.R."/>
            <person name="In T Zandt M."/>
            <person name="Guerrero Cruz S."/>
            <person name="Jetten M.S."/>
            <person name="Dutilh B.E."/>
        </authorList>
    </citation>
    <scope>NUCLEOTIDE SEQUENCE [LARGE SCALE GENOMIC DNA]</scope>
    <source>
        <strain evidence="8">OLB21</strain>
    </source>
</reference>
<organism evidence="8 9">
    <name type="scientific">candidate division WS6 bacterium OLB21</name>
    <dbReference type="NCBI Taxonomy" id="1617427"/>
    <lineage>
        <taxon>Bacteria</taxon>
        <taxon>Candidatus Dojkabacteria</taxon>
    </lineage>
</organism>
<keyword evidence="5 6" id="KW-0472">Membrane</keyword>
<evidence type="ECO:0000256" key="2">
    <source>
        <dbReference type="ARBA" id="ARBA00022475"/>
    </source>
</evidence>
<dbReference type="InterPro" id="IPR051449">
    <property type="entry name" value="ABC-2_transporter_component"/>
</dbReference>
<keyword evidence="3 6" id="KW-0812">Transmembrane</keyword>
<protein>
    <submittedName>
        <fullName evidence="8">ABC-2 family transporter protein</fullName>
    </submittedName>
</protein>
<comment type="subcellular location">
    <subcellularLocation>
        <location evidence="1">Cell membrane</location>
        <topology evidence="1">Multi-pass membrane protein</topology>
    </subcellularLocation>
</comment>
<name>A0A136KJL2_9BACT</name>
<evidence type="ECO:0000256" key="6">
    <source>
        <dbReference type="SAM" id="Phobius"/>
    </source>
</evidence>
<feature type="transmembrane region" description="Helical" evidence="6">
    <location>
        <begin position="288"/>
        <end position="306"/>
    </location>
</feature>
<dbReference type="InterPro" id="IPR013525">
    <property type="entry name" value="ABC2_TM"/>
</dbReference>
<feature type="transmembrane region" description="Helical" evidence="6">
    <location>
        <begin position="262"/>
        <end position="282"/>
    </location>
</feature>
<dbReference type="AlphaFoldDB" id="A0A136KJL2"/>
<accession>A0A136KJL2</accession>
<evidence type="ECO:0000256" key="3">
    <source>
        <dbReference type="ARBA" id="ARBA00022692"/>
    </source>
</evidence>
<dbReference type="PANTHER" id="PTHR30294:SF29">
    <property type="entry name" value="MULTIDRUG ABC TRANSPORTER PERMEASE YBHS-RELATED"/>
    <property type="match status" value="1"/>
</dbReference>
<evidence type="ECO:0000259" key="7">
    <source>
        <dbReference type="Pfam" id="PF12698"/>
    </source>
</evidence>